<feature type="transmembrane region" description="Helical" evidence="1">
    <location>
        <begin position="95"/>
        <end position="114"/>
    </location>
</feature>
<reference evidence="2" key="1">
    <citation type="submission" date="2022-07" db="EMBL/GenBank/DDBJ databases">
        <title>Genome Sequence of Agrocybe chaxingu.</title>
        <authorList>
            <person name="Buettner E."/>
        </authorList>
    </citation>
    <scope>NUCLEOTIDE SEQUENCE</scope>
    <source>
        <strain evidence="2">MP-N11</strain>
    </source>
</reference>
<proteinExistence type="predicted"/>
<keyword evidence="1" id="KW-0812">Transmembrane</keyword>
<dbReference type="EMBL" id="JANKHO010000819">
    <property type="protein sequence ID" value="KAJ3505986.1"/>
    <property type="molecule type" value="Genomic_DNA"/>
</dbReference>
<feature type="transmembrane region" description="Helical" evidence="1">
    <location>
        <begin position="233"/>
        <end position="254"/>
    </location>
</feature>
<gene>
    <name evidence="2" type="ORF">NLJ89_g7123</name>
</gene>
<protein>
    <submittedName>
        <fullName evidence="2">Uncharacterized protein</fullName>
    </submittedName>
</protein>
<feature type="transmembrane region" description="Helical" evidence="1">
    <location>
        <begin position="25"/>
        <end position="48"/>
    </location>
</feature>
<dbReference type="AlphaFoldDB" id="A0A9W8JXA0"/>
<sequence>MNTTSSSTFDVPNPLTPLAYLQPGIAAQVMIGTCIHMGVLGIVVWDALHNIRNDYLLATKHRFEMPMAAYFLSRIACFTYGIGPIPIVHCRRLELAVNSFLTVSLCLNTLLFYIRVCAVYYNKNTIALSFGLFWLATVGMASLVPRAMTATHIGPAKHCTEIIDTHSLIPTYLVFFAYDSAVFAATSNRFYRLYTLEETSLTGGMRVIFLVPVMQLGIVIGAFCFAVDTPGLVVISELVPVHVMLGNVVTCCVFRNTKLGLVREPVDHDFESSRGARVLAPGRG</sequence>
<keyword evidence="1" id="KW-1133">Transmembrane helix</keyword>
<feature type="transmembrane region" description="Helical" evidence="1">
    <location>
        <begin position="207"/>
        <end position="227"/>
    </location>
</feature>
<dbReference type="OrthoDB" id="3038990at2759"/>
<keyword evidence="3" id="KW-1185">Reference proteome</keyword>
<comment type="caution">
    <text evidence="2">The sequence shown here is derived from an EMBL/GenBank/DDBJ whole genome shotgun (WGS) entry which is preliminary data.</text>
</comment>
<evidence type="ECO:0000313" key="2">
    <source>
        <dbReference type="EMBL" id="KAJ3505986.1"/>
    </source>
</evidence>
<feature type="transmembrane region" description="Helical" evidence="1">
    <location>
        <begin position="168"/>
        <end position="186"/>
    </location>
</feature>
<organism evidence="2 3">
    <name type="scientific">Agrocybe chaxingu</name>
    <dbReference type="NCBI Taxonomy" id="84603"/>
    <lineage>
        <taxon>Eukaryota</taxon>
        <taxon>Fungi</taxon>
        <taxon>Dikarya</taxon>
        <taxon>Basidiomycota</taxon>
        <taxon>Agaricomycotina</taxon>
        <taxon>Agaricomycetes</taxon>
        <taxon>Agaricomycetidae</taxon>
        <taxon>Agaricales</taxon>
        <taxon>Agaricineae</taxon>
        <taxon>Strophariaceae</taxon>
        <taxon>Agrocybe</taxon>
    </lineage>
</organism>
<feature type="transmembrane region" description="Helical" evidence="1">
    <location>
        <begin position="126"/>
        <end position="148"/>
    </location>
</feature>
<evidence type="ECO:0000256" key="1">
    <source>
        <dbReference type="SAM" id="Phobius"/>
    </source>
</evidence>
<dbReference type="Proteomes" id="UP001148786">
    <property type="component" value="Unassembled WGS sequence"/>
</dbReference>
<accession>A0A9W8JXA0</accession>
<name>A0A9W8JXA0_9AGAR</name>
<feature type="transmembrane region" description="Helical" evidence="1">
    <location>
        <begin position="69"/>
        <end position="89"/>
    </location>
</feature>
<keyword evidence="1" id="KW-0472">Membrane</keyword>
<evidence type="ECO:0000313" key="3">
    <source>
        <dbReference type="Proteomes" id="UP001148786"/>
    </source>
</evidence>